<dbReference type="PANTHER" id="PTHR24148">
    <property type="entry name" value="ANKYRIN REPEAT DOMAIN-CONTAINING PROTEIN 39 HOMOLOG-RELATED"/>
    <property type="match status" value="1"/>
</dbReference>
<dbReference type="AlphaFoldDB" id="S0DP52"/>
<proteinExistence type="predicted"/>
<reference evidence="2" key="1">
    <citation type="journal article" date="2013" name="PLoS Pathog.">
        <title>Deciphering the cryptic genome: genome-wide analyses of the rice pathogen Fusarium fujikuroi reveal complex regulation of secondary metabolism and novel metabolites.</title>
        <authorList>
            <person name="Wiemann P."/>
            <person name="Sieber C.M."/>
            <person name="von Bargen K.W."/>
            <person name="Studt L."/>
            <person name="Niehaus E.M."/>
            <person name="Espino J.J."/>
            <person name="Huss K."/>
            <person name="Michielse C.B."/>
            <person name="Albermann S."/>
            <person name="Wagner D."/>
            <person name="Bergner S.V."/>
            <person name="Connolly L.R."/>
            <person name="Fischer A."/>
            <person name="Reuter G."/>
            <person name="Kleigrewe K."/>
            <person name="Bald T."/>
            <person name="Wingfield B.D."/>
            <person name="Ophir R."/>
            <person name="Freeman S."/>
            <person name="Hippler M."/>
            <person name="Smith K.M."/>
            <person name="Brown D.W."/>
            <person name="Proctor R.H."/>
            <person name="Munsterkotter M."/>
            <person name="Freitag M."/>
            <person name="Humpf H.U."/>
            <person name="Guldener U."/>
            <person name="Tudzynski B."/>
        </authorList>
    </citation>
    <scope>NUCLEOTIDE SEQUENCE [LARGE SCALE GENOMIC DNA]</scope>
    <source>
        <strain evidence="2">CBS 195.34 / IMI 58289 / NRRL A-6831</strain>
    </source>
</reference>
<name>S0DP52_GIBF5</name>
<protein>
    <submittedName>
        <fullName evidence="1">HET-6OR heterokaryon incompatibility protein (Het-6OR allele)</fullName>
    </submittedName>
</protein>
<evidence type="ECO:0000313" key="2">
    <source>
        <dbReference type="Proteomes" id="UP000016800"/>
    </source>
</evidence>
<evidence type="ECO:0000313" key="1">
    <source>
        <dbReference type="EMBL" id="CCT63172.1"/>
    </source>
</evidence>
<dbReference type="GeneID" id="35393691"/>
<dbReference type="InterPro" id="IPR052895">
    <property type="entry name" value="HetReg/Transcr_Mod"/>
</dbReference>
<dbReference type="Proteomes" id="UP000016800">
    <property type="component" value="Chromosome I"/>
</dbReference>
<dbReference type="Pfam" id="PF26639">
    <property type="entry name" value="Het-6_barrel"/>
    <property type="match status" value="1"/>
</dbReference>
<dbReference type="STRING" id="1279085.S0DP52"/>
<gene>
    <name evidence="1" type="ORF">FFUJ_00206</name>
</gene>
<dbReference type="RefSeq" id="XP_023425253.1">
    <property type="nucleotide sequence ID" value="XM_023573551.1"/>
</dbReference>
<keyword evidence="2" id="KW-1185">Reference proteome</keyword>
<sequence>MLAAPYFSRVWIIQEIVLATDFALLWGDITISKRDFHNFRIAALYYKLSDGDVQKDSPVVMWNAVTLWYMGLYKVGDSGLLHLVSLTSSSNATDARDKIFALIGLAGDRSYGVVPDYSRSETEVFSDFARSAIIAENNVNILNYSYVEDPEDPERRPLWAPRWQFGDDSHKNSWTKYNVTASRDVPMVLVPSRNENVLSLRGIQVDSVRDMCDRETYMHRVVPAAVDMITHHTEVFSKRYGSDIIRMVLLTMMAGHESSGPMINRVTTRPTDDGYVNNFISFALGFTIQTHISQDGREPYQRRYLELVRLATEAISLPAEPCWTSPFDFEFLEMMLKILYPHDPSVVAADLNMLTRIDCNFVMGPQRFRESIRASNARKIFVAETGYVGFGPHCMRPGDVVCVLYGGKTPYVIRPTSAPDEYLFLGPAYVHGLMDGEAVDAWEKGKRTENQEIQERLFKLL</sequence>
<accession>S0DP52</accession>
<dbReference type="HOGENOM" id="CLU_004184_7_3_1"/>
<dbReference type="VEuPathDB" id="FungiDB:FFUJ_00206"/>
<dbReference type="EMBL" id="HF679023">
    <property type="protein sequence ID" value="CCT63172.1"/>
    <property type="molecule type" value="Genomic_DNA"/>
</dbReference>
<organism evidence="1 2">
    <name type="scientific">Gibberella fujikuroi (strain CBS 195.34 / IMI 58289 / NRRL A-6831)</name>
    <name type="common">Bakanae and foot rot disease fungus</name>
    <name type="synonym">Fusarium fujikuroi</name>
    <dbReference type="NCBI Taxonomy" id="1279085"/>
    <lineage>
        <taxon>Eukaryota</taxon>
        <taxon>Fungi</taxon>
        <taxon>Dikarya</taxon>
        <taxon>Ascomycota</taxon>
        <taxon>Pezizomycotina</taxon>
        <taxon>Sordariomycetes</taxon>
        <taxon>Hypocreomycetidae</taxon>
        <taxon>Hypocreales</taxon>
        <taxon>Nectriaceae</taxon>
        <taxon>Fusarium</taxon>
        <taxon>Fusarium fujikuroi species complex</taxon>
    </lineage>
</organism>
<dbReference type="PANTHER" id="PTHR24148:SF64">
    <property type="entry name" value="HETEROKARYON INCOMPATIBILITY DOMAIN-CONTAINING PROTEIN"/>
    <property type="match status" value="1"/>
</dbReference>